<dbReference type="AlphaFoldDB" id="A0A2P2M849"/>
<dbReference type="InterPro" id="IPR052442">
    <property type="entry name" value="Env_Response_Regulator"/>
</dbReference>
<feature type="compositionally biased region" description="Polar residues" evidence="4">
    <location>
        <begin position="356"/>
        <end position="365"/>
    </location>
</feature>
<dbReference type="PANTHER" id="PTHR46136:SF19">
    <property type="entry name" value="TRANSCRIPTION FACTOR GTE12"/>
    <property type="match status" value="1"/>
</dbReference>
<evidence type="ECO:0000256" key="1">
    <source>
        <dbReference type="ARBA" id="ARBA00023117"/>
    </source>
</evidence>
<evidence type="ECO:0000256" key="4">
    <source>
        <dbReference type="SAM" id="MobiDB-lite"/>
    </source>
</evidence>
<feature type="region of interest" description="Disordered" evidence="4">
    <location>
        <begin position="320"/>
        <end position="404"/>
    </location>
</feature>
<proteinExistence type="predicted"/>
<keyword evidence="1 2" id="KW-0103">Bromodomain</keyword>
<feature type="coiled-coil region" evidence="3">
    <location>
        <begin position="450"/>
        <end position="507"/>
    </location>
</feature>
<evidence type="ECO:0000313" key="6">
    <source>
        <dbReference type="EMBL" id="MBX26378.1"/>
    </source>
</evidence>
<feature type="compositionally biased region" description="Basic and acidic residues" evidence="4">
    <location>
        <begin position="50"/>
        <end position="68"/>
    </location>
</feature>
<evidence type="ECO:0000256" key="3">
    <source>
        <dbReference type="SAM" id="Coils"/>
    </source>
</evidence>
<dbReference type="EMBL" id="GGEC01045896">
    <property type="protein sequence ID" value="MBX26380.1"/>
    <property type="molecule type" value="Transcribed_RNA"/>
</dbReference>
<dbReference type="Gene3D" id="1.20.920.10">
    <property type="entry name" value="Bromodomain-like"/>
    <property type="match status" value="1"/>
</dbReference>
<feature type="region of interest" description="Disordered" evidence="4">
    <location>
        <begin position="44"/>
        <end position="92"/>
    </location>
</feature>
<evidence type="ECO:0000256" key="2">
    <source>
        <dbReference type="PROSITE-ProRule" id="PRU00035"/>
    </source>
</evidence>
<dbReference type="InterPro" id="IPR036427">
    <property type="entry name" value="Bromodomain-like_sf"/>
</dbReference>
<evidence type="ECO:0000259" key="5">
    <source>
        <dbReference type="PROSITE" id="PS50014"/>
    </source>
</evidence>
<dbReference type="InterPro" id="IPR001487">
    <property type="entry name" value="Bromodomain"/>
</dbReference>
<dbReference type="PROSITE" id="PS50014">
    <property type="entry name" value="BROMODOMAIN_2"/>
    <property type="match status" value="1"/>
</dbReference>
<feature type="compositionally biased region" description="Polar residues" evidence="4">
    <location>
        <begin position="384"/>
        <end position="395"/>
    </location>
</feature>
<dbReference type="SUPFAM" id="SSF47370">
    <property type="entry name" value="Bromodomain"/>
    <property type="match status" value="1"/>
</dbReference>
<feature type="compositionally biased region" description="Basic and acidic residues" evidence="4">
    <location>
        <begin position="242"/>
        <end position="259"/>
    </location>
</feature>
<keyword evidence="3" id="KW-0175">Coiled coil</keyword>
<feature type="compositionally biased region" description="Basic and acidic residues" evidence="4">
    <location>
        <begin position="83"/>
        <end position="92"/>
    </location>
</feature>
<reference evidence="6" key="1">
    <citation type="submission" date="2018-02" db="EMBL/GenBank/DDBJ databases">
        <title>Rhizophora mucronata_Transcriptome.</title>
        <authorList>
            <person name="Meera S.P."/>
            <person name="Sreeshan A."/>
            <person name="Augustine A."/>
        </authorList>
    </citation>
    <scope>NUCLEOTIDE SEQUENCE</scope>
    <source>
        <tissue evidence="6">Leaf</tissue>
    </source>
</reference>
<feature type="region of interest" description="Disordered" evidence="4">
    <location>
        <begin position="237"/>
        <end position="259"/>
    </location>
</feature>
<dbReference type="EMBL" id="GGEC01045894">
    <property type="protein sequence ID" value="MBX26378.1"/>
    <property type="molecule type" value="Transcribed_RNA"/>
</dbReference>
<name>A0A2P2M849_RHIMU</name>
<feature type="compositionally biased region" description="Low complexity" evidence="4">
    <location>
        <begin position="320"/>
        <end position="332"/>
    </location>
</feature>
<dbReference type="PANTHER" id="PTHR46136">
    <property type="entry name" value="TRANSCRIPTION FACTOR GTE8"/>
    <property type="match status" value="1"/>
</dbReference>
<organism evidence="6">
    <name type="scientific">Rhizophora mucronata</name>
    <name type="common">Asiatic mangrove</name>
    <dbReference type="NCBI Taxonomy" id="61149"/>
    <lineage>
        <taxon>Eukaryota</taxon>
        <taxon>Viridiplantae</taxon>
        <taxon>Streptophyta</taxon>
        <taxon>Embryophyta</taxon>
        <taxon>Tracheophyta</taxon>
        <taxon>Spermatophyta</taxon>
        <taxon>Magnoliopsida</taxon>
        <taxon>eudicotyledons</taxon>
        <taxon>Gunneridae</taxon>
        <taxon>Pentapetalae</taxon>
        <taxon>rosids</taxon>
        <taxon>fabids</taxon>
        <taxon>Malpighiales</taxon>
        <taxon>Rhizophoraceae</taxon>
        <taxon>Rhizophora</taxon>
    </lineage>
</organism>
<protein>
    <submittedName>
        <fullName evidence="6">Bromodomain-containing protein</fullName>
    </submittedName>
</protein>
<accession>A0A2P2M849</accession>
<sequence>MIAAEPTVAKKGLRIKITSQRIEAVSGTRSCEFRQQLSLHDEWGQNTSMRDNHDSQMARSHSFREKLVVPRANKRGSSGEEEQQPKRQKMERSVTHQCTALLKALMHHPAGWVFNQAVDPVKLNIPDYFSIIKNPMDLGTIKSKLDRNLYLCPEEFAADVRLTFSNAILYNPQENGVHQMAVELKVFFETKWKSLEEKWSYEGTKLGSGKLLSGQMKETKDIRQNCPKTPPLCSAVLPKMSKPSEEKTTQHSSDARHEEIKLAKPVGNCTVNILELYRQRGTDSDGRNASGSVIVKTSFSPVASKCKKCGANICQCSLSSDSFSSHTSSDLSVEGSLGRDHHPCSSDAPRLGCQVKSMSTSQMSKSDPDSDGAVSALDDEIACPSSQQNAPSVDGSSEEGWKPPVFDVPLSPSKALRAAMLKQRFADTILKAQHKTLLDHGDRADPAKMQQEKERLERRQQEEKARIEAQIRVAEAASRMKKEMELKRQREKEREAARVALQKMEKTVDLEQNIEVLKELEILSGCSLSYKPHFHRDGAEAWGESEALLARLGLYIKDDAEDEYEAILNADGEEGEIQI</sequence>
<dbReference type="Pfam" id="PF00439">
    <property type="entry name" value="Bromodomain"/>
    <property type="match status" value="1"/>
</dbReference>
<dbReference type="SMART" id="SM00297">
    <property type="entry name" value="BROMO"/>
    <property type="match status" value="1"/>
</dbReference>
<feature type="domain" description="Bromo" evidence="5">
    <location>
        <begin position="106"/>
        <end position="178"/>
    </location>
</feature>
<dbReference type="PRINTS" id="PR00503">
    <property type="entry name" value="BROMODOMAIN"/>
</dbReference>